<name>A0ABT6KRB8_9MICO</name>
<dbReference type="CDD" id="cd06170">
    <property type="entry name" value="LuxR_C_like"/>
    <property type="match status" value="1"/>
</dbReference>
<dbReference type="SMART" id="SM00421">
    <property type="entry name" value="HTH_LUXR"/>
    <property type="match status" value="1"/>
</dbReference>
<dbReference type="SUPFAM" id="SSF46894">
    <property type="entry name" value="C-terminal effector domain of the bipartite response regulators"/>
    <property type="match status" value="1"/>
</dbReference>
<protein>
    <submittedName>
        <fullName evidence="5">DNA-binding NarL/FixJ family response regulator</fullName>
    </submittedName>
</protein>
<proteinExistence type="predicted"/>
<keyword evidence="3" id="KW-0804">Transcription</keyword>
<keyword evidence="6" id="KW-1185">Reference proteome</keyword>
<evidence type="ECO:0000313" key="6">
    <source>
        <dbReference type="Proteomes" id="UP001160142"/>
    </source>
</evidence>
<dbReference type="PANTHER" id="PTHR44688:SF16">
    <property type="entry name" value="DNA-BINDING TRANSCRIPTIONAL ACTIVATOR DEVR_DOSR"/>
    <property type="match status" value="1"/>
</dbReference>
<keyword evidence="2 5" id="KW-0238">DNA-binding</keyword>
<dbReference type="InterPro" id="IPR016032">
    <property type="entry name" value="Sig_transdc_resp-reg_C-effctor"/>
</dbReference>
<dbReference type="PANTHER" id="PTHR44688">
    <property type="entry name" value="DNA-BINDING TRANSCRIPTIONAL ACTIVATOR DEVR_DOSR"/>
    <property type="match status" value="1"/>
</dbReference>
<dbReference type="InterPro" id="IPR036388">
    <property type="entry name" value="WH-like_DNA-bd_sf"/>
</dbReference>
<evidence type="ECO:0000259" key="4">
    <source>
        <dbReference type="PROSITE" id="PS50043"/>
    </source>
</evidence>
<sequence>MYLLLWAIGVLYRFGLQGRFARIAAIIAEERRDGSSVRPAHTTLSGLSPRELEIFALVARGLSNAEIAAHEHISEATVKTHVSSILRKLELRSRTQLAALAHEQGLVVPAP</sequence>
<dbReference type="Gene3D" id="1.10.10.10">
    <property type="entry name" value="Winged helix-like DNA-binding domain superfamily/Winged helix DNA-binding domain"/>
    <property type="match status" value="1"/>
</dbReference>
<dbReference type="PROSITE" id="PS50043">
    <property type="entry name" value="HTH_LUXR_2"/>
    <property type="match status" value="1"/>
</dbReference>
<dbReference type="GO" id="GO:0003677">
    <property type="term" value="F:DNA binding"/>
    <property type="evidence" value="ECO:0007669"/>
    <property type="project" value="UniProtKB-KW"/>
</dbReference>
<dbReference type="InterPro" id="IPR000792">
    <property type="entry name" value="Tscrpt_reg_LuxR_C"/>
</dbReference>
<evidence type="ECO:0000256" key="1">
    <source>
        <dbReference type="ARBA" id="ARBA00023015"/>
    </source>
</evidence>
<dbReference type="EMBL" id="JARXVQ010000001">
    <property type="protein sequence ID" value="MDH6182523.1"/>
    <property type="molecule type" value="Genomic_DNA"/>
</dbReference>
<dbReference type="Proteomes" id="UP001160142">
    <property type="component" value="Unassembled WGS sequence"/>
</dbReference>
<evidence type="ECO:0000256" key="2">
    <source>
        <dbReference type="ARBA" id="ARBA00023125"/>
    </source>
</evidence>
<evidence type="ECO:0000256" key="3">
    <source>
        <dbReference type="ARBA" id="ARBA00023163"/>
    </source>
</evidence>
<dbReference type="RefSeq" id="WP_409063219.1">
    <property type="nucleotide sequence ID" value="NZ_JARXVQ010000001.1"/>
</dbReference>
<comment type="caution">
    <text evidence="5">The sequence shown here is derived from an EMBL/GenBank/DDBJ whole genome shotgun (WGS) entry which is preliminary data.</text>
</comment>
<accession>A0ABT6KRB8</accession>
<feature type="domain" description="HTH luxR-type" evidence="4">
    <location>
        <begin position="40"/>
        <end position="105"/>
    </location>
</feature>
<dbReference type="Pfam" id="PF00196">
    <property type="entry name" value="GerE"/>
    <property type="match status" value="1"/>
</dbReference>
<dbReference type="PRINTS" id="PR00038">
    <property type="entry name" value="HTHLUXR"/>
</dbReference>
<evidence type="ECO:0000313" key="5">
    <source>
        <dbReference type="EMBL" id="MDH6182523.1"/>
    </source>
</evidence>
<gene>
    <name evidence="5" type="ORF">M2152_002705</name>
</gene>
<reference evidence="5 6" key="1">
    <citation type="submission" date="2023-04" db="EMBL/GenBank/DDBJ databases">
        <title>Genome Encyclopedia of Bacteria and Archaea VI: Functional Genomics of Type Strains.</title>
        <authorList>
            <person name="Whitman W."/>
        </authorList>
    </citation>
    <scope>NUCLEOTIDE SEQUENCE [LARGE SCALE GENOMIC DNA]</scope>
    <source>
        <strain evidence="5 6">SG_E_30_P1</strain>
    </source>
</reference>
<organism evidence="5 6">
    <name type="scientific">Antiquaquibacter oligotrophicus</name>
    <dbReference type="NCBI Taxonomy" id="2880260"/>
    <lineage>
        <taxon>Bacteria</taxon>
        <taxon>Bacillati</taxon>
        <taxon>Actinomycetota</taxon>
        <taxon>Actinomycetes</taxon>
        <taxon>Micrococcales</taxon>
        <taxon>Microbacteriaceae</taxon>
        <taxon>Antiquaquibacter</taxon>
    </lineage>
</organism>
<keyword evidence="1" id="KW-0805">Transcription regulation</keyword>